<dbReference type="InterPro" id="IPR008921">
    <property type="entry name" value="DNA_pol3_clamp-load_cplx_C"/>
</dbReference>
<keyword evidence="5" id="KW-0235">DNA replication</keyword>
<accession>A0A388TKH9</accession>
<dbReference type="Pfam" id="PF06144">
    <property type="entry name" value="DNA_pol3_delta"/>
    <property type="match status" value="1"/>
</dbReference>
<proteinExistence type="inferred from homology"/>
<dbReference type="EMBL" id="BGZP01000001">
    <property type="protein sequence ID" value="GBR77401.1"/>
    <property type="molecule type" value="Genomic_DNA"/>
</dbReference>
<dbReference type="GO" id="GO:0009360">
    <property type="term" value="C:DNA polymerase III complex"/>
    <property type="evidence" value="ECO:0007669"/>
    <property type="project" value="InterPro"/>
</dbReference>
<comment type="similarity">
    <text evidence="7">Belongs to the DNA polymerase HolA subunit family.</text>
</comment>
<dbReference type="Proteomes" id="UP000282196">
    <property type="component" value="Unassembled WGS sequence"/>
</dbReference>
<evidence type="ECO:0000259" key="10">
    <source>
        <dbReference type="Pfam" id="PF21694"/>
    </source>
</evidence>
<reference evidence="11 12" key="1">
    <citation type="journal article" date="2019" name="ISME J.">
        <title>Genome analyses of uncultured TG2/ZB3 bacteria in 'Margulisbacteria' specifically attached to ectosymbiotic spirochetes of protists in the termite gut.</title>
        <authorList>
            <person name="Utami Y.D."/>
            <person name="Kuwahara H."/>
            <person name="Igai K."/>
            <person name="Murakami T."/>
            <person name="Sugaya K."/>
            <person name="Morikawa T."/>
            <person name="Nagura Y."/>
            <person name="Yuki M."/>
            <person name="Deevong P."/>
            <person name="Inoue T."/>
            <person name="Kihara K."/>
            <person name="Lo N."/>
            <person name="Yamada A."/>
            <person name="Ohkuma M."/>
            <person name="Hongoh Y."/>
        </authorList>
    </citation>
    <scope>NUCLEOTIDE SEQUENCE [LARGE SCALE GENOMIC DNA]</scope>
    <source>
        <strain evidence="11">RsDinE6-01</strain>
    </source>
</reference>
<sequence length="342" mass="38571">MPDARIYLLGGKENFLLEQAVRVLKQKHVQPSMEAFSLDVIPENEKNVDRLINSLQMIPSFSPSRLVLVYNPFFLKPPRRSKDEENDNPEKQETSALDKNSETLLYSALENLPDGVTVVFVINGTVDQRLKFSKFIQKHGEIRLFEEFKPWEKDKAAAWAIDHLKKKNYTITREAAEFLVETAGLSAGALAGEADKLMLYAADRNKLTLADVKTMSSQGGLNTYDLGEALRRKDLPEALRLLMLLFKDGAAPQMLLGTIASQLRTFLQIKELQGRRVHPSEIASLLKINPWKLEKILLPDLAKHNFAQLKTVYYELQNADYRMKTGQGDAQNTLLCALAGLA</sequence>
<comment type="catalytic activity">
    <reaction evidence="8">
        <text>DNA(n) + a 2'-deoxyribonucleoside 5'-triphosphate = DNA(n+1) + diphosphate</text>
        <dbReference type="Rhea" id="RHEA:22508"/>
        <dbReference type="Rhea" id="RHEA-COMP:17339"/>
        <dbReference type="Rhea" id="RHEA-COMP:17340"/>
        <dbReference type="ChEBI" id="CHEBI:33019"/>
        <dbReference type="ChEBI" id="CHEBI:61560"/>
        <dbReference type="ChEBI" id="CHEBI:173112"/>
        <dbReference type="EC" id="2.7.7.7"/>
    </reaction>
</comment>
<protein>
    <recommendedName>
        <fullName evidence="2">DNA polymerase III subunit delta</fullName>
        <ecNumber evidence="1">2.7.7.7</ecNumber>
    </recommendedName>
</protein>
<gene>
    <name evidence="11" type="primary">holA</name>
    <name evidence="11" type="ORF">RDn1_060</name>
</gene>
<evidence type="ECO:0000256" key="3">
    <source>
        <dbReference type="ARBA" id="ARBA00022679"/>
    </source>
</evidence>
<dbReference type="PANTHER" id="PTHR34388">
    <property type="entry name" value="DNA POLYMERASE III SUBUNIT DELTA"/>
    <property type="match status" value="1"/>
</dbReference>
<organism evidence="11 12">
    <name type="scientific">Candidatus Termititenax dinenymphae</name>
    <dbReference type="NCBI Taxonomy" id="2218523"/>
    <lineage>
        <taxon>Bacteria</taxon>
        <taxon>Bacillati</taxon>
        <taxon>Candidatus Margulisiibacteriota</taxon>
        <taxon>Candidatus Termititenacia</taxon>
        <taxon>Candidatus Termititenacales</taxon>
        <taxon>Candidatus Termititenacaceae</taxon>
        <taxon>Candidatus Termititenax</taxon>
    </lineage>
</organism>
<comment type="caution">
    <text evidence="11">The sequence shown here is derived from an EMBL/GenBank/DDBJ whole genome shotgun (WGS) entry which is preliminary data.</text>
</comment>
<dbReference type="SUPFAM" id="SSF48019">
    <property type="entry name" value="post-AAA+ oligomerization domain-like"/>
    <property type="match status" value="1"/>
</dbReference>
<keyword evidence="4" id="KW-0548">Nucleotidyltransferase</keyword>
<dbReference type="InterPro" id="IPR010372">
    <property type="entry name" value="DNA_pol3_delta_N"/>
</dbReference>
<evidence type="ECO:0000256" key="6">
    <source>
        <dbReference type="ARBA" id="ARBA00022932"/>
    </source>
</evidence>
<keyword evidence="6" id="KW-0239">DNA-directed DNA polymerase</keyword>
<keyword evidence="3" id="KW-0808">Transferase</keyword>
<dbReference type="Gene3D" id="1.20.272.10">
    <property type="match status" value="1"/>
</dbReference>
<feature type="domain" description="DNA polymerase III delta subunit-like C-terminal" evidence="10">
    <location>
        <begin position="222"/>
        <end position="332"/>
    </location>
</feature>
<dbReference type="NCBIfam" id="TIGR01128">
    <property type="entry name" value="holA"/>
    <property type="match status" value="1"/>
</dbReference>
<evidence type="ECO:0000256" key="5">
    <source>
        <dbReference type="ARBA" id="ARBA00022705"/>
    </source>
</evidence>
<evidence type="ECO:0000313" key="12">
    <source>
        <dbReference type="Proteomes" id="UP000282196"/>
    </source>
</evidence>
<dbReference type="EC" id="2.7.7.7" evidence="1"/>
<keyword evidence="12" id="KW-1185">Reference proteome</keyword>
<dbReference type="AlphaFoldDB" id="A0A388TKH9"/>
<evidence type="ECO:0000256" key="4">
    <source>
        <dbReference type="ARBA" id="ARBA00022695"/>
    </source>
</evidence>
<dbReference type="SUPFAM" id="SSF52540">
    <property type="entry name" value="P-loop containing nucleoside triphosphate hydrolases"/>
    <property type="match status" value="1"/>
</dbReference>
<evidence type="ECO:0000256" key="8">
    <source>
        <dbReference type="ARBA" id="ARBA00049244"/>
    </source>
</evidence>
<dbReference type="GO" id="GO:0003677">
    <property type="term" value="F:DNA binding"/>
    <property type="evidence" value="ECO:0007669"/>
    <property type="project" value="InterPro"/>
</dbReference>
<evidence type="ECO:0000256" key="1">
    <source>
        <dbReference type="ARBA" id="ARBA00012417"/>
    </source>
</evidence>
<evidence type="ECO:0000256" key="7">
    <source>
        <dbReference type="ARBA" id="ARBA00034754"/>
    </source>
</evidence>
<evidence type="ECO:0000256" key="2">
    <source>
        <dbReference type="ARBA" id="ARBA00017703"/>
    </source>
</evidence>
<dbReference type="GO" id="GO:0003887">
    <property type="term" value="F:DNA-directed DNA polymerase activity"/>
    <property type="evidence" value="ECO:0007669"/>
    <property type="project" value="UniProtKB-KW"/>
</dbReference>
<dbReference type="InterPro" id="IPR005790">
    <property type="entry name" value="DNA_polIII_delta"/>
</dbReference>
<dbReference type="InterPro" id="IPR048466">
    <property type="entry name" value="DNA_pol3_delta-like_C"/>
</dbReference>
<dbReference type="Pfam" id="PF21694">
    <property type="entry name" value="DNA_pol3_delta_C"/>
    <property type="match status" value="1"/>
</dbReference>
<name>A0A388TKH9_9BACT</name>
<dbReference type="Gene3D" id="1.10.8.60">
    <property type="match status" value="1"/>
</dbReference>
<evidence type="ECO:0000259" key="9">
    <source>
        <dbReference type="Pfam" id="PF06144"/>
    </source>
</evidence>
<dbReference type="Gene3D" id="3.40.50.300">
    <property type="entry name" value="P-loop containing nucleotide triphosphate hydrolases"/>
    <property type="match status" value="1"/>
</dbReference>
<evidence type="ECO:0000313" key="11">
    <source>
        <dbReference type="EMBL" id="GBR77401.1"/>
    </source>
</evidence>
<dbReference type="InterPro" id="IPR027417">
    <property type="entry name" value="P-loop_NTPase"/>
</dbReference>
<dbReference type="GO" id="GO:0006261">
    <property type="term" value="P:DNA-templated DNA replication"/>
    <property type="evidence" value="ECO:0007669"/>
    <property type="project" value="TreeGrafter"/>
</dbReference>
<dbReference type="PANTHER" id="PTHR34388:SF1">
    <property type="entry name" value="DNA POLYMERASE III SUBUNIT DELTA"/>
    <property type="match status" value="1"/>
</dbReference>
<feature type="domain" description="DNA polymerase III delta N-terminal" evidence="9">
    <location>
        <begin position="7"/>
        <end position="140"/>
    </location>
</feature>